<dbReference type="EMBL" id="OX458333">
    <property type="protein sequence ID" value="CAI8753884.1"/>
    <property type="molecule type" value="Genomic_DNA"/>
</dbReference>
<sequence>MESLFNRKFERRKPPLHHPSRSGKQGRLKEPVKLTAFRFNPGFRFSFSDVQGSGQKATESTSPYPSSYNRLPLIALLFHSAFE</sequence>
<gene>
    <name evidence="2" type="ORF">MSZNOR_0702</name>
</gene>
<keyword evidence="3" id="KW-1185">Reference proteome</keyword>
<protein>
    <submittedName>
        <fullName evidence="2">Uncharacterized protein</fullName>
    </submittedName>
</protein>
<proteinExistence type="predicted"/>
<feature type="compositionally biased region" description="Basic residues" evidence="1">
    <location>
        <begin position="9"/>
        <end position="26"/>
    </location>
</feature>
<organism evidence="2 3">
    <name type="scientific">Methylocaldum szegediense</name>
    <dbReference type="NCBI Taxonomy" id="73780"/>
    <lineage>
        <taxon>Bacteria</taxon>
        <taxon>Pseudomonadati</taxon>
        <taxon>Pseudomonadota</taxon>
        <taxon>Gammaproteobacteria</taxon>
        <taxon>Methylococcales</taxon>
        <taxon>Methylococcaceae</taxon>
        <taxon>Methylocaldum</taxon>
    </lineage>
</organism>
<evidence type="ECO:0000256" key="1">
    <source>
        <dbReference type="SAM" id="MobiDB-lite"/>
    </source>
</evidence>
<dbReference type="Proteomes" id="UP001162030">
    <property type="component" value="Chromosome"/>
</dbReference>
<evidence type="ECO:0000313" key="3">
    <source>
        <dbReference type="Proteomes" id="UP001162030"/>
    </source>
</evidence>
<name>A0ABM9HY13_9GAMM</name>
<reference evidence="2 3" key="1">
    <citation type="submission" date="2023-03" db="EMBL/GenBank/DDBJ databases">
        <authorList>
            <person name="Pearce D."/>
        </authorList>
    </citation>
    <scope>NUCLEOTIDE SEQUENCE [LARGE SCALE GENOMIC DNA]</scope>
    <source>
        <strain evidence="2">Msz</strain>
    </source>
</reference>
<feature type="region of interest" description="Disordered" evidence="1">
    <location>
        <begin position="1"/>
        <end position="28"/>
    </location>
</feature>
<evidence type="ECO:0000313" key="2">
    <source>
        <dbReference type="EMBL" id="CAI8753884.1"/>
    </source>
</evidence>
<accession>A0ABM9HY13</accession>